<dbReference type="InterPro" id="IPR029063">
    <property type="entry name" value="SAM-dependent_MTases_sf"/>
</dbReference>
<dbReference type="EMBL" id="MEWA01000027">
    <property type="protein sequence ID" value="OGC69110.1"/>
    <property type="molecule type" value="Genomic_DNA"/>
</dbReference>
<feature type="transmembrane region" description="Helical" evidence="1">
    <location>
        <begin position="249"/>
        <end position="266"/>
    </location>
</feature>
<dbReference type="InterPro" id="IPR013216">
    <property type="entry name" value="Methyltransf_11"/>
</dbReference>
<accession>A0A1F4WI99</accession>
<dbReference type="Gene3D" id="3.40.50.150">
    <property type="entry name" value="Vaccinia Virus protein VP39"/>
    <property type="match status" value="1"/>
</dbReference>
<dbReference type="CDD" id="cd02440">
    <property type="entry name" value="AdoMet_MTases"/>
    <property type="match status" value="1"/>
</dbReference>
<evidence type="ECO:0000259" key="2">
    <source>
        <dbReference type="Pfam" id="PF08241"/>
    </source>
</evidence>
<keyword evidence="1" id="KW-0472">Membrane</keyword>
<dbReference type="Pfam" id="PF08241">
    <property type="entry name" value="Methyltransf_11"/>
    <property type="match status" value="1"/>
</dbReference>
<dbReference type="PANTHER" id="PTHR45128:SF1">
    <property type="entry name" value="S-ADENOSYLMETHIONINE-DEPENDENT METHYLTRANSFERASE RV2258C"/>
    <property type="match status" value="1"/>
</dbReference>
<organism evidence="3 4">
    <name type="scientific">candidate division WWE3 bacterium RIFOXYC1_FULL_39_7</name>
    <dbReference type="NCBI Taxonomy" id="1802643"/>
    <lineage>
        <taxon>Bacteria</taxon>
        <taxon>Katanobacteria</taxon>
    </lineage>
</organism>
<protein>
    <recommendedName>
        <fullName evidence="2">Methyltransferase type 11 domain-containing protein</fullName>
    </recommendedName>
</protein>
<sequence>MKIRLPAKRTYLAHLNKYGQYSQNAKWNKWYAGVAGLKGKRVARTLLNYKDESVRVMDLGCGIGLTLTVLGQVFPNSVGVDVFDKEVKATKEILKATGVNAKVVKYDGKILPFAAKTFDVVTSIEVIEHVSDPEQMLREIRRVLKPDGILHITTANKLWPIEPHFKLPFLSYLPPEISDWYVRISGRGDNYQNIHLPTYGEFREMVEKYFEVEDITLDVIADYKKYGLDSERGPIIVWVSRIIRVFRRVSLVESVLLWMSLGWLFIARPKYEKH</sequence>
<comment type="caution">
    <text evidence="3">The sequence shown here is derived from an EMBL/GenBank/DDBJ whole genome shotgun (WGS) entry which is preliminary data.</text>
</comment>
<evidence type="ECO:0000313" key="3">
    <source>
        <dbReference type="EMBL" id="OGC69110.1"/>
    </source>
</evidence>
<feature type="domain" description="Methyltransferase type 11" evidence="2">
    <location>
        <begin position="58"/>
        <end position="151"/>
    </location>
</feature>
<name>A0A1F4WI99_UNCKA</name>
<keyword evidence="1" id="KW-0812">Transmembrane</keyword>
<keyword evidence="1" id="KW-1133">Transmembrane helix</keyword>
<dbReference type="AlphaFoldDB" id="A0A1F4WI99"/>
<dbReference type="PANTHER" id="PTHR45128">
    <property type="entry name" value="METHYLTRANSFERASE TYPE 11"/>
    <property type="match status" value="1"/>
</dbReference>
<dbReference type="InterPro" id="IPR053173">
    <property type="entry name" value="SAM-binding_MTase"/>
</dbReference>
<dbReference type="Proteomes" id="UP000179113">
    <property type="component" value="Unassembled WGS sequence"/>
</dbReference>
<reference evidence="3 4" key="1">
    <citation type="journal article" date="2016" name="Nat. Commun.">
        <title>Thousands of microbial genomes shed light on interconnected biogeochemical processes in an aquifer system.</title>
        <authorList>
            <person name="Anantharaman K."/>
            <person name="Brown C.T."/>
            <person name="Hug L.A."/>
            <person name="Sharon I."/>
            <person name="Castelle C.J."/>
            <person name="Probst A.J."/>
            <person name="Thomas B.C."/>
            <person name="Singh A."/>
            <person name="Wilkins M.J."/>
            <person name="Karaoz U."/>
            <person name="Brodie E.L."/>
            <person name="Williams K.H."/>
            <person name="Hubbard S.S."/>
            <person name="Banfield J.F."/>
        </authorList>
    </citation>
    <scope>NUCLEOTIDE SEQUENCE [LARGE SCALE GENOMIC DNA]</scope>
</reference>
<dbReference type="SUPFAM" id="SSF53335">
    <property type="entry name" value="S-adenosyl-L-methionine-dependent methyltransferases"/>
    <property type="match status" value="1"/>
</dbReference>
<gene>
    <name evidence="3" type="ORF">A2415_00395</name>
</gene>
<evidence type="ECO:0000313" key="4">
    <source>
        <dbReference type="Proteomes" id="UP000179113"/>
    </source>
</evidence>
<evidence type="ECO:0000256" key="1">
    <source>
        <dbReference type="SAM" id="Phobius"/>
    </source>
</evidence>
<dbReference type="GO" id="GO:0008757">
    <property type="term" value="F:S-adenosylmethionine-dependent methyltransferase activity"/>
    <property type="evidence" value="ECO:0007669"/>
    <property type="project" value="InterPro"/>
</dbReference>
<proteinExistence type="predicted"/>